<dbReference type="PIRSF" id="PIRSF036397">
    <property type="entry name" value="Bactrphtchrm_rec"/>
    <property type="match status" value="1"/>
</dbReference>
<comment type="caution">
    <text evidence="15">The sequence shown here is derived from an EMBL/GenBank/DDBJ whole genome shotgun (WGS) entry which is preliminary data.</text>
</comment>
<evidence type="ECO:0000256" key="12">
    <source>
        <dbReference type="PROSITE-ProRule" id="PRU00169"/>
    </source>
</evidence>
<dbReference type="PANTHER" id="PTHR41523">
    <property type="entry name" value="TWO-COMPONENT SYSTEM SENSOR PROTEIN"/>
    <property type="match status" value="1"/>
</dbReference>
<protein>
    <recommendedName>
        <fullName evidence="2">histidine kinase</fullName>
        <ecNumber evidence="2">2.7.13.3</ecNumber>
    </recommendedName>
</protein>
<dbReference type="Pfam" id="PF08446">
    <property type="entry name" value="PAS_2"/>
    <property type="match status" value="1"/>
</dbReference>
<keyword evidence="11" id="KW-0675">Receptor</keyword>
<dbReference type="InterPro" id="IPR011006">
    <property type="entry name" value="CheY-like_superfamily"/>
</dbReference>
<keyword evidence="4 12" id="KW-0597">Phosphoprotein</keyword>
<dbReference type="SMART" id="SM00065">
    <property type="entry name" value="GAF"/>
    <property type="match status" value="1"/>
</dbReference>
<dbReference type="Pfam" id="PF07536">
    <property type="entry name" value="HWE_HK"/>
    <property type="match status" value="1"/>
</dbReference>
<dbReference type="InterPro" id="IPR043150">
    <property type="entry name" value="Phytochrome_PHY_sf"/>
</dbReference>
<dbReference type="PROSITE" id="PS50046">
    <property type="entry name" value="PHYTOCHROME_2"/>
    <property type="match status" value="1"/>
</dbReference>
<dbReference type="EC" id="2.7.13.3" evidence="2"/>
<evidence type="ECO:0000256" key="3">
    <source>
        <dbReference type="ARBA" id="ARBA00022543"/>
    </source>
</evidence>
<evidence type="ECO:0000256" key="5">
    <source>
        <dbReference type="ARBA" id="ARBA00022606"/>
    </source>
</evidence>
<evidence type="ECO:0000256" key="1">
    <source>
        <dbReference type="ARBA" id="ARBA00000085"/>
    </source>
</evidence>
<dbReference type="Pfam" id="PF00360">
    <property type="entry name" value="PHY"/>
    <property type="match status" value="1"/>
</dbReference>
<evidence type="ECO:0000256" key="11">
    <source>
        <dbReference type="ARBA" id="ARBA00023170"/>
    </source>
</evidence>
<dbReference type="InterPro" id="IPR011102">
    <property type="entry name" value="Sig_transdc_His_kinase_HWE"/>
</dbReference>
<dbReference type="InterPro" id="IPR016132">
    <property type="entry name" value="Phyto_chromo_attachment"/>
</dbReference>
<evidence type="ECO:0000256" key="6">
    <source>
        <dbReference type="ARBA" id="ARBA00022679"/>
    </source>
</evidence>
<keyword evidence="9" id="KW-0067">ATP-binding</keyword>
<dbReference type="Pfam" id="PF01590">
    <property type="entry name" value="GAF"/>
    <property type="match status" value="1"/>
</dbReference>
<dbReference type="InterPro" id="IPR003018">
    <property type="entry name" value="GAF"/>
</dbReference>
<dbReference type="InterPro" id="IPR013654">
    <property type="entry name" value="PAS_2"/>
</dbReference>
<evidence type="ECO:0000256" key="9">
    <source>
        <dbReference type="ARBA" id="ARBA00022840"/>
    </source>
</evidence>
<dbReference type="InterPro" id="IPR035965">
    <property type="entry name" value="PAS-like_dom_sf"/>
</dbReference>
<dbReference type="InterPro" id="IPR036890">
    <property type="entry name" value="HATPase_C_sf"/>
</dbReference>
<dbReference type="EMBL" id="JBHRVU010000004">
    <property type="protein sequence ID" value="MFC3440186.1"/>
    <property type="molecule type" value="Genomic_DNA"/>
</dbReference>
<dbReference type="InterPro" id="IPR001294">
    <property type="entry name" value="Phytochrome"/>
</dbReference>
<sequence length="855" mass="92593">MADGSDLTATDFAVDLTNCDREPIHVLGKVQSFGFLMALTADWLVSRVSANSADFIGRTPQEMLGQPVSAIFTADAIHTLRNRITLLRGPDSVERVFSLALMEGGPAFDVAVHFSGPLVVIEAELASHDEMEASSTVRSMVARLAQADGMTAFLRDGARQVRALTGFDRVMVYRFADGGDGEVVAEALKPGVDSFLGLHYPASDIPAQARALYLRNIFRIIADIGADPVPVVPALDPTGAALDMSLCLTRAVSPIHVEYLRNMGVGASLSISIIVEGKLWGLFACHHYSPRLPTFAQRSAAELFGQIFSMMLESRERAETASYEGKARQVADRLLSAVAQDHDLLSNARWLGDIIFDTIPADGVGVYIDGQMTFSGLVPDEAAFSAIVTMLNRVAASQIYTTDSLTKVLPEAAVYADRASGILAIPLSRRPRDYVVLFRAEQLRSVRWAGKPEKEIEYGPNGPRLTPRKSFEIWSQLVQGVALPFTPAELRVAEALRTALLEVILRLSDSADAERQRAHEKQELLIAELNHRVRNILSLIRGLLSQTRDSARSVEEFIGTLESRVHALARAHDQITADRWSPARLHDLIEVEAGAYLGERSDRVRLTGPNVLLTPGCFTVLALVIHEMLTNAAKYGALSDNGSVTIDWRVDEDGSLLLDWTEIGGPPVVAPTRRGFGSTVIERSIPYDLGGQAEINYRLAGIEAHFCIPSRHVVSVLSDSAGRDRAKPAAPVTPGLLRGRNVLLVEDNMIIAMDGEDALRDLGAEVLTAASVGRAREAIAIQPVDLAVLDFNLGHETSLPVADLLAERGIPFLFATGYGDGLELPERFEDVTLVKKPYSGATLAQALAPVIDAAG</sequence>
<accession>A0ABV7NDH7</accession>
<dbReference type="Gene3D" id="3.30.450.40">
    <property type="match status" value="1"/>
</dbReference>
<evidence type="ECO:0000313" key="16">
    <source>
        <dbReference type="Proteomes" id="UP001595681"/>
    </source>
</evidence>
<evidence type="ECO:0000256" key="10">
    <source>
        <dbReference type="ARBA" id="ARBA00022991"/>
    </source>
</evidence>
<keyword evidence="6" id="KW-0808">Transferase</keyword>
<keyword evidence="5" id="KW-0716">Sensory transduction</keyword>
<dbReference type="PRINTS" id="PR01033">
    <property type="entry name" value="PHYTOCHROME"/>
</dbReference>
<organism evidence="15 16">
    <name type="scientific">Sphingobium rhizovicinum</name>
    <dbReference type="NCBI Taxonomy" id="432308"/>
    <lineage>
        <taxon>Bacteria</taxon>
        <taxon>Pseudomonadati</taxon>
        <taxon>Pseudomonadota</taxon>
        <taxon>Alphaproteobacteria</taxon>
        <taxon>Sphingomonadales</taxon>
        <taxon>Sphingomonadaceae</taxon>
        <taxon>Sphingobium</taxon>
    </lineage>
</organism>
<keyword evidence="8 15" id="KW-0418">Kinase</keyword>
<gene>
    <name evidence="15" type="ORF">ACFOKF_03065</name>
</gene>
<dbReference type="SUPFAM" id="SSF55785">
    <property type="entry name" value="PYP-like sensor domain (PAS domain)"/>
    <property type="match status" value="1"/>
</dbReference>
<keyword evidence="10" id="KW-0157">Chromophore</keyword>
<dbReference type="InterPro" id="IPR009219">
    <property type="entry name" value="Bactrphtchr_CheY"/>
</dbReference>
<keyword evidence="7" id="KW-0547">Nucleotide-binding</keyword>
<keyword evidence="16" id="KW-1185">Reference proteome</keyword>
<dbReference type="GO" id="GO:0016301">
    <property type="term" value="F:kinase activity"/>
    <property type="evidence" value="ECO:0007669"/>
    <property type="project" value="UniProtKB-KW"/>
</dbReference>
<evidence type="ECO:0000256" key="8">
    <source>
        <dbReference type="ARBA" id="ARBA00022777"/>
    </source>
</evidence>
<feature type="domain" description="Phytochrome chromophore attachment site" evidence="13">
    <location>
        <begin position="149"/>
        <end position="306"/>
    </location>
</feature>
<dbReference type="RefSeq" id="WP_380793035.1">
    <property type="nucleotide sequence ID" value="NZ_JBHRVU010000004.1"/>
</dbReference>
<proteinExistence type="predicted"/>
<feature type="domain" description="Response regulatory" evidence="14">
    <location>
        <begin position="741"/>
        <end position="851"/>
    </location>
</feature>
<dbReference type="Proteomes" id="UP001595681">
    <property type="component" value="Unassembled WGS sequence"/>
</dbReference>
<dbReference type="Gene3D" id="3.30.565.10">
    <property type="entry name" value="Histidine kinase-like ATPase, C-terminal domain"/>
    <property type="match status" value="1"/>
</dbReference>
<dbReference type="InterPro" id="IPR013515">
    <property type="entry name" value="Phytochrome_cen-reg"/>
</dbReference>
<evidence type="ECO:0000313" key="15">
    <source>
        <dbReference type="EMBL" id="MFC3440186.1"/>
    </source>
</evidence>
<comment type="catalytic activity">
    <reaction evidence="1">
        <text>ATP + protein L-histidine = ADP + protein N-phospho-L-histidine.</text>
        <dbReference type="EC" id="2.7.13.3"/>
    </reaction>
</comment>
<dbReference type="SUPFAM" id="SSF55781">
    <property type="entry name" value="GAF domain-like"/>
    <property type="match status" value="2"/>
</dbReference>
<keyword evidence="3" id="KW-0600">Photoreceptor protein</keyword>
<evidence type="ECO:0000256" key="2">
    <source>
        <dbReference type="ARBA" id="ARBA00012438"/>
    </source>
</evidence>
<evidence type="ECO:0000259" key="14">
    <source>
        <dbReference type="PROSITE" id="PS50110"/>
    </source>
</evidence>
<dbReference type="SMART" id="SM00911">
    <property type="entry name" value="HWE_HK"/>
    <property type="match status" value="1"/>
</dbReference>
<evidence type="ECO:0000256" key="7">
    <source>
        <dbReference type="ARBA" id="ARBA00022741"/>
    </source>
</evidence>
<feature type="modified residue" description="4-aspartylphosphate" evidence="12">
    <location>
        <position position="790"/>
    </location>
</feature>
<name>A0ABV7NDH7_9SPHN</name>
<dbReference type="PANTHER" id="PTHR41523:SF8">
    <property type="entry name" value="ETHYLENE RESPONSE SENSOR PROTEIN"/>
    <property type="match status" value="1"/>
</dbReference>
<reference evidence="16" key="1">
    <citation type="journal article" date="2019" name="Int. J. Syst. Evol. Microbiol.">
        <title>The Global Catalogue of Microorganisms (GCM) 10K type strain sequencing project: providing services to taxonomists for standard genome sequencing and annotation.</title>
        <authorList>
            <consortium name="The Broad Institute Genomics Platform"/>
            <consortium name="The Broad Institute Genome Sequencing Center for Infectious Disease"/>
            <person name="Wu L."/>
            <person name="Ma J."/>
        </authorList>
    </citation>
    <scope>NUCLEOTIDE SEQUENCE [LARGE SCALE GENOMIC DNA]</scope>
    <source>
        <strain evidence="16">CCM 7491</strain>
    </source>
</reference>
<dbReference type="PROSITE" id="PS50110">
    <property type="entry name" value="RESPONSE_REGULATORY"/>
    <property type="match status" value="1"/>
</dbReference>
<dbReference type="Gene3D" id="3.30.450.270">
    <property type="match status" value="1"/>
</dbReference>
<dbReference type="Gene3D" id="3.30.450.20">
    <property type="entry name" value="PAS domain"/>
    <property type="match status" value="1"/>
</dbReference>
<evidence type="ECO:0000256" key="4">
    <source>
        <dbReference type="ARBA" id="ARBA00022553"/>
    </source>
</evidence>
<dbReference type="SUPFAM" id="SSF52172">
    <property type="entry name" value="CheY-like"/>
    <property type="match status" value="1"/>
</dbReference>
<dbReference type="Gene3D" id="3.40.50.2300">
    <property type="match status" value="1"/>
</dbReference>
<dbReference type="InterPro" id="IPR001789">
    <property type="entry name" value="Sig_transdc_resp-reg_receiver"/>
</dbReference>
<dbReference type="InterPro" id="IPR029016">
    <property type="entry name" value="GAF-like_dom_sf"/>
</dbReference>
<evidence type="ECO:0000259" key="13">
    <source>
        <dbReference type="PROSITE" id="PS50046"/>
    </source>
</evidence>